<protein>
    <submittedName>
        <fullName evidence="1">Uncharacterized protein</fullName>
    </submittedName>
</protein>
<proteinExistence type="predicted"/>
<organism evidence="1 2">
    <name type="scientific">Heliorestis convoluta</name>
    <dbReference type="NCBI Taxonomy" id="356322"/>
    <lineage>
        <taxon>Bacteria</taxon>
        <taxon>Bacillati</taxon>
        <taxon>Bacillota</taxon>
        <taxon>Clostridia</taxon>
        <taxon>Eubacteriales</taxon>
        <taxon>Heliobacteriaceae</taxon>
        <taxon>Heliorestis</taxon>
    </lineage>
</organism>
<evidence type="ECO:0000313" key="1">
    <source>
        <dbReference type="EMBL" id="QGG49050.1"/>
    </source>
</evidence>
<dbReference type="AlphaFoldDB" id="A0A5Q2N9V1"/>
<gene>
    <name evidence="1" type="ORF">FTV88_2965</name>
</gene>
<sequence length="128" mass="14315">MTSVLTEKETKKLYQSAEAGLESAYALVRNYASLEEEDNEHLDGQDLQTFLENHLSPFLLPQGAHMITVTVNLSLHPNRFNPIDLVVTAIARSAHGGGEHQLEGKLSLSKPDAGWKDLVYHELRSKYE</sequence>
<dbReference type="KEGG" id="hcv:FTV88_2965"/>
<keyword evidence="2" id="KW-1185">Reference proteome</keyword>
<reference evidence="2" key="1">
    <citation type="submission" date="2019-11" db="EMBL/GenBank/DDBJ databases">
        <title>Genome sequence of Heliorestis convoluta strain HH, an alkaliphilic and minimalistic phototrophic bacterium from a soda lake in Egypt.</title>
        <authorList>
            <person name="Dewey E.D."/>
            <person name="Stokes L.M."/>
            <person name="Burchell B.M."/>
            <person name="Shaffer K.N."/>
            <person name="Huntington A.M."/>
            <person name="Baker J.M."/>
            <person name="Nadendla S."/>
            <person name="Giglio M.G."/>
            <person name="Touchman J.W."/>
            <person name="Blankenship R.E."/>
            <person name="Madigan M.T."/>
            <person name="Sattley W.M."/>
        </authorList>
    </citation>
    <scope>NUCLEOTIDE SEQUENCE [LARGE SCALE GENOMIC DNA]</scope>
    <source>
        <strain evidence="2">HH</strain>
    </source>
</reference>
<name>A0A5Q2N9V1_9FIRM</name>
<dbReference type="Proteomes" id="UP000366051">
    <property type="component" value="Chromosome"/>
</dbReference>
<dbReference type="EMBL" id="CP045875">
    <property type="protein sequence ID" value="QGG49050.1"/>
    <property type="molecule type" value="Genomic_DNA"/>
</dbReference>
<accession>A0A5Q2N9V1</accession>
<evidence type="ECO:0000313" key="2">
    <source>
        <dbReference type="Proteomes" id="UP000366051"/>
    </source>
</evidence>